<dbReference type="GeneID" id="27308835"/>
<evidence type="ECO:0000256" key="1">
    <source>
        <dbReference type="SAM" id="MobiDB-lite"/>
    </source>
</evidence>
<dbReference type="STRING" id="253628.A0A0D2AQL0"/>
<feature type="compositionally biased region" description="Polar residues" evidence="1">
    <location>
        <begin position="548"/>
        <end position="557"/>
    </location>
</feature>
<accession>A0A0D2AQL0</accession>
<feature type="region of interest" description="Disordered" evidence="1">
    <location>
        <begin position="248"/>
        <end position="279"/>
    </location>
</feature>
<protein>
    <submittedName>
        <fullName evidence="2">Uncharacterized protein</fullName>
    </submittedName>
</protein>
<keyword evidence="3" id="KW-1185">Reference proteome</keyword>
<dbReference type="InParanoid" id="A0A0D2AQL0"/>
<dbReference type="RefSeq" id="XP_016218817.1">
    <property type="nucleotide sequence ID" value="XM_016353664.1"/>
</dbReference>
<feature type="compositionally biased region" description="Polar residues" evidence="1">
    <location>
        <begin position="85"/>
        <end position="105"/>
    </location>
</feature>
<reference evidence="2 3" key="1">
    <citation type="submission" date="2015-01" db="EMBL/GenBank/DDBJ databases">
        <title>The Genome Sequence of Ochroconis gallopava CBS43764.</title>
        <authorList>
            <consortium name="The Broad Institute Genomics Platform"/>
            <person name="Cuomo C."/>
            <person name="de Hoog S."/>
            <person name="Gorbushina A."/>
            <person name="Stielow B."/>
            <person name="Teixiera M."/>
            <person name="Abouelleil A."/>
            <person name="Chapman S.B."/>
            <person name="Priest M."/>
            <person name="Young S.K."/>
            <person name="Wortman J."/>
            <person name="Nusbaum C."/>
            <person name="Birren B."/>
        </authorList>
    </citation>
    <scope>NUCLEOTIDE SEQUENCE [LARGE SCALE GENOMIC DNA]</scope>
    <source>
        <strain evidence="2 3">CBS 43764</strain>
    </source>
</reference>
<feature type="region of interest" description="Disordered" evidence="1">
    <location>
        <begin position="59"/>
        <end position="105"/>
    </location>
</feature>
<proteinExistence type="predicted"/>
<dbReference type="EMBL" id="KN847530">
    <property type="protein sequence ID" value="KIW08948.1"/>
    <property type="molecule type" value="Genomic_DNA"/>
</dbReference>
<feature type="compositionally biased region" description="Polar residues" evidence="1">
    <location>
        <begin position="376"/>
        <end position="396"/>
    </location>
</feature>
<dbReference type="OrthoDB" id="3595619at2759"/>
<sequence length="586" mass="64099">MEYNNVSRERGDSCRWSLCIPTHSRPASNPFDDQKGVRLTYNSPPSPISPIAYAAPIRRRPATSASQTMRTEARHKSWFKHDPVRTSSQLKTRQSRSSSFSTLKHSLTLSKNRPSIGSPTDFRKLTNTLSEPMPVRRRSFRPLELSIYVEPNGRLSPLPDFSTDDWELKIPGLDKPPQALLRRETVDNSQLSSGFTVPRKPLSTYSGFYERRGLVSEPSLPRFEEGSGSMLAHRRAEAEVSVSDLGTIDENRTPTLPASQMDDMASSASNSWSQRSSGYTVTEIRPQTSITRHVRTESSGRQAKGSLRRSKSNAVDEAIKELNSIVEEKRIKAKLSSVGSPPLSPTSHVPAIAPSMTVRARSETLTDIGSAFSTSITKPLTAGSSPSTASSRTFAQSPVPDLRNTITETSEHSTHSSATALPQMMAPVSKPLQSNISKTPTTRKERLSIWLRRVSNASSDVIPSQRFYQLSAKDIGVDIHADHTRSRASTDTISTFSSIGSSDTAYATPATTAVPSLSPASTFQETPRPSISKSAQYGRRLPKRGLSIDTTLSNGSRTVPPAYHELDQHPALVNGELTPSRIGVAC</sequence>
<name>A0A0D2AQL0_9PEZI</name>
<feature type="region of interest" description="Disordered" evidence="1">
    <location>
        <begin position="295"/>
        <end position="314"/>
    </location>
</feature>
<evidence type="ECO:0000313" key="2">
    <source>
        <dbReference type="EMBL" id="KIW08948.1"/>
    </source>
</evidence>
<feature type="compositionally biased region" description="Low complexity" evidence="1">
    <location>
        <begin position="259"/>
        <end position="277"/>
    </location>
</feature>
<feature type="region of interest" description="Disordered" evidence="1">
    <location>
        <begin position="513"/>
        <end position="562"/>
    </location>
</feature>
<dbReference type="AlphaFoldDB" id="A0A0D2AQL0"/>
<evidence type="ECO:0000313" key="3">
    <source>
        <dbReference type="Proteomes" id="UP000053259"/>
    </source>
</evidence>
<dbReference type="Proteomes" id="UP000053259">
    <property type="component" value="Unassembled WGS sequence"/>
</dbReference>
<feature type="region of interest" description="Disordered" evidence="1">
    <location>
        <begin position="376"/>
        <end position="399"/>
    </location>
</feature>
<gene>
    <name evidence="2" type="ORF">PV09_00862</name>
</gene>
<feature type="compositionally biased region" description="Basic and acidic residues" evidence="1">
    <location>
        <begin position="71"/>
        <end position="84"/>
    </location>
</feature>
<dbReference type="VEuPathDB" id="FungiDB:PV09_00862"/>
<dbReference type="HOGENOM" id="CLU_465551_0_0_1"/>
<feature type="compositionally biased region" description="Polar residues" evidence="1">
    <location>
        <begin position="514"/>
        <end position="535"/>
    </location>
</feature>
<organism evidence="2 3">
    <name type="scientific">Verruconis gallopava</name>
    <dbReference type="NCBI Taxonomy" id="253628"/>
    <lineage>
        <taxon>Eukaryota</taxon>
        <taxon>Fungi</taxon>
        <taxon>Dikarya</taxon>
        <taxon>Ascomycota</taxon>
        <taxon>Pezizomycotina</taxon>
        <taxon>Dothideomycetes</taxon>
        <taxon>Pleosporomycetidae</taxon>
        <taxon>Venturiales</taxon>
        <taxon>Sympoventuriaceae</taxon>
        <taxon>Verruconis</taxon>
    </lineage>
</organism>